<feature type="transmembrane region" description="Helical" evidence="1">
    <location>
        <begin position="217"/>
        <end position="239"/>
    </location>
</feature>
<organism evidence="2 3">
    <name type="scientific">Psychromarinibacter halotolerans</name>
    <dbReference type="NCBI Taxonomy" id="1775175"/>
    <lineage>
        <taxon>Bacteria</taxon>
        <taxon>Pseudomonadati</taxon>
        <taxon>Pseudomonadota</taxon>
        <taxon>Alphaproteobacteria</taxon>
        <taxon>Rhodobacterales</taxon>
        <taxon>Paracoccaceae</taxon>
        <taxon>Psychromarinibacter</taxon>
    </lineage>
</organism>
<dbReference type="EMBL" id="JBHRTB010000010">
    <property type="protein sequence ID" value="MFC3144920.1"/>
    <property type="molecule type" value="Genomic_DNA"/>
</dbReference>
<feature type="transmembrane region" description="Helical" evidence="1">
    <location>
        <begin position="245"/>
        <end position="264"/>
    </location>
</feature>
<dbReference type="Proteomes" id="UP001595632">
    <property type="component" value="Unassembled WGS sequence"/>
</dbReference>
<dbReference type="PANTHER" id="PTHR38457:SF1">
    <property type="entry name" value="REGULATOR ABRB-RELATED"/>
    <property type="match status" value="1"/>
</dbReference>
<accession>A0ABV7GY63</accession>
<feature type="transmembrane region" description="Helical" evidence="1">
    <location>
        <begin position="188"/>
        <end position="205"/>
    </location>
</feature>
<gene>
    <name evidence="2" type="ORF">ACFOGP_19525</name>
</gene>
<evidence type="ECO:0000313" key="2">
    <source>
        <dbReference type="EMBL" id="MFC3144920.1"/>
    </source>
</evidence>
<name>A0ABV7GY63_9RHOB</name>
<keyword evidence="1" id="KW-0812">Transmembrane</keyword>
<feature type="transmembrane region" description="Helical" evidence="1">
    <location>
        <begin position="60"/>
        <end position="76"/>
    </location>
</feature>
<evidence type="ECO:0000256" key="1">
    <source>
        <dbReference type="SAM" id="Phobius"/>
    </source>
</evidence>
<dbReference type="Pfam" id="PF05145">
    <property type="entry name" value="AbrB"/>
    <property type="match status" value="1"/>
</dbReference>
<dbReference type="InterPro" id="IPR017516">
    <property type="entry name" value="AbrB_dup"/>
</dbReference>
<keyword evidence="1" id="KW-0472">Membrane</keyword>
<evidence type="ECO:0000313" key="3">
    <source>
        <dbReference type="Proteomes" id="UP001595632"/>
    </source>
</evidence>
<feature type="transmembrane region" description="Helical" evidence="1">
    <location>
        <begin position="7"/>
        <end position="26"/>
    </location>
</feature>
<reference evidence="3" key="1">
    <citation type="journal article" date="2019" name="Int. J. Syst. Evol. Microbiol.">
        <title>The Global Catalogue of Microorganisms (GCM) 10K type strain sequencing project: providing services to taxonomists for standard genome sequencing and annotation.</title>
        <authorList>
            <consortium name="The Broad Institute Genomics Platform"/>
            <consortium name="The Broad Institute Genome Sequencing Center for Infectious Disease"/>
            <person name="Wu L."/>
            <person name="Ma J."/>
        </authorList>
    </citation>
    <scope>NUCLEOTIDE SEQUENCE [LARGE SCALE GENOMIC DNA]</scope>
    <source>
        <strain evidence="3">KCTC 52366</strain>
    </source>
</reference>
<dbReference type="InterPro" id="IPR007820">
    <property type="entry name" value="AbrB_fam"/>
</dbReference>
<comment type="caution">
    <text evidence="2">The sequence shown here is derived from an EMBL/GenBank/DDBJ whole genome shotgun (WGS) entry which is preliminary data.</text>
</comment>
<sequence length="354" mass="37402">MQQVNVFDIGALLVLGVLGGTLAAFAGLPMPYMLGSLTFSAAYTMVQTHRDHIVKFPRNLRFFFIATIGTMIGARFTPDLLGLFPQYWPSFLALIPFVLAAYGFGYIVLRRVGGYDRPTATYASLPGGLIEAITLGEREGADVRVLTVQHFARIIVVVVAVPMLFLLVGGETVGSAAGQTMADGKAGWIDLFVIAILAPLGLVLGRRLHLPAGQLMGPLVLCGLAHVTGVLTLHSPFWLLPLAQLVVGAGLGAQFAGASAKLLIKAFTLGVVNVSGILAIGAFAAFALRGAVPGGFEPLFISFAPGGMTEMALIALSLEASPVIVTAHHLFRILLALVIVGWVGKRQRSRHPVE</sequence>
<keyword evidence="3" id="KW-1185">Reference proteome</keyword>
<dbReference type="PIRSF" id="PIRSF038991">
    <property type="entry name" value="Protein_AbrB"/>
    <property type="match status" value="1"/>
</dbReference>
<keyword evidence="1" id="KW-1133">Transmembrane helix</keyword>
<feature type="transmembrane region" description="Helical" evidence="1">
    <location>
        <begin position="312"/>
        <end position="343"/>
    </location>
</feature>
<dbReference type="NCBIfam" id="TIGR03082">
    <property type="entry name" value="Gneg_AbrB_dup"/>
    <property type="match status" value="1"/>
</dbReference>
<protein>
    <submittedName>
        <fullName evidence="2">AbrB family transcriptional regulator</fullName>
    </submittedName>
</protein>
<dbReference type="PANTHER" id="PTHR38457">
    <property type="entry name" value="REGULATOR ABRB-RELATED"/>
    <property type="match status" value="1"/>
</dbReference>
<feature type="transmembrane region" description="Helical" evidence="1">
    <location>
        <begin position="271"/>
        <end position="292"/>
    </location>
</feature>
<feature type="transmembrane region" description="Helical" evidence="1">
    <location>
        <begin position="151"/>
        <end position="168"/>
    </location>
</feature>
<proteinExistence type="predicted"/>
<dbReference type="RefSeq" id="WP_275634484.1">
    <property type="nucleotide sequence ID" value="NZ_JARGYD010000009.1"/>
</dbReference>
<feature type="transmembrane region" description="Helical" evidence="1">
    <location>
        <begin position="88"/>
        <end position="109"/>
    </location>
</feature>